<keyword evidence="3" id="KW-1185">Reference proteome</keyword>
<dbReference type="InterPro" id="IPR029058">
    <property type="entry name" value="AB_hydrolase_fold"/>
</dbReference>
<dbReference type="PANTHER" id="PTHR46623:SF6">
    <property type="entry name" value="ALPHA_BETA-HYDROLASES SUPERFAMILY PROTEIN"/>
    <property type="match status" value="1"/>
</dbReference>
<dbReference type="RefSeq" id="WP_151729601.1">
    <property type="nucleotide sequence ID" value="NZ_BKZV01000006.1"/>
</dbReference>
<organism evidence="2 3">
    <name type="scientific">Thermogemmatispora aurantia</name>
    <dbReference type="NCBI Taxonomy" id="2045279"/>
    <lineage>
        <taxon>Bacteria</taxon>
        <taxon>Bacillati</taxon>
        <taxon>Chloroflexota</taxon>
        <taxon>Ktedonobacteria</taxon>
        <taxon>Thermogemmatisporales</taxon>
        <taxon>Thermogemmatisporaceae</taxon>
        <taxon>Thermogemmatispora</taxon>
    </lineage>
</organism>
<evidence type="ECO:0000313" key="2">
    <source>
        <dbReference type="EMBL" id="GER85055.1"/>
    </source>
</evidence>
<evidence type="ECO:0000313" key="3">
    <source>
        <dbReference type="Proteomes" id="UP000334820"/>
    </source>
</evidence>
<dbReference type="Pfam" id="PF01738">
    <property type="entry name" value="DLH"/>
    <property type="match status" value="1"/>
</dbReference>
<evidence type="ECO:0000259" key="1">
    <source>
        <dbReference type="Pfam" id="PF01738"/>
    </source>
</evidence>
<reference evidence="2 3" key="1">
    <citation type="journal article" date="2019" name="Int. J. Syst. Evol. Microbiol.">
        <title>Thermogemmatispora aurantia sp. nov. and Thermogemmatispora argillosa sp. nov., within the class Ktedonobacteria, and emended description of the genus Thermogemmatispora.</title>
        <authorList>
            <person name="Zheng Y."/>
            <person name="Wang C.M."/>
            <person name="Sakai Y."/>
            <person name="Abe K."/>
            <person name="Yokota A."/>
            <person name="Yabe S."/>
        </authorList>
    </citation>
    <scope>NUCLEOTIDE SEQUENCE [LARGE SCALE GENOMIC DNA]</scope>
    <source>
        <strain evidence="2 3">A1-2</strain>
    </source>
</reference>
<name>A0A5J4KC98_9CHLR</name>
<sequence length="244" mass="26923">MAQAVTQMVTFPSEGRQLAAFLALPTASSEQREEGKGPYPGVVVIHEIYGLNDNIKDIAMRLAAEGYAALAVDLFSAGNRTVCMFRLMSGFILNSLNHRGVRDLRHALDFLAQQPAVDGQRLGAIGFCMGGSLAIAWACTDSRLRAIAPFYGMNPRPLEAVRRACPVVGSYPEQDFTAAAGRKLDEVLDRYQIPHDIKIYPGARHSFFNDRGSNYHPVAAQDSWQRVLSFFREHVLAPRSQALQ</sequence>
<dbReference type="PANTHER" id="PTHR46623">
    <property type="entry name" value="CARBOXYMETHYLENEBUTENOLIDASE-RELATED"/>
    <property type="match status" value="1"/>
</dbReference>
<dbReference type="EMBL" id="BKZV01000006">
    <property type="protein sequence ID" value="GER85055.1"/>
    <property type="molecule type" value="Genomic_DNA"/>
</dbReference>
<dbReference type="Proteomes" id="UP000334820">
    <property type="component" value="Unassembled WGS sequence"/>
</dbReference>
<dbReference type="Gene3D" id="3.40.50.1820">
    <property type="entry name" value="alpha/beta hydrolase"/>
    <property type="match status" value="1"/>
</dbReference>
<dbReference type="InterPro" id="IPR002925">
    <property type="entry name" value="Dienelactn_hydro"/>
</dbReference>
<comment type="caution">
    <text evidence="2">The sequence shown here is derived from an EMBL/GenBank/DDBJ whole genome shotgun (WGS) entry which is preliminary data.</text>
</comment>
<proteinExistence type="predicted"/>
<dbReference type="AlphaFoldDB" id="A0A5J4KC98"/>
<dbReference type="InterPro" id="IPR051049">
    <property type="entry name" value="Dienelactone_hydrolase-like"/>
</dbReference>
<dbReference type="GO" id="GO:0016787">
    <property type="term" value="F:hydrolase activity"/>
    <property type="evidence" value="ECO:0007669"/>
    <property type="project" value="InterPro"/>
</dbReference>
<dbReference type="SUPFAM" id="SSF53474">
    <property type="entry name" value="alpha/beta-Hydrolases"/>
    <property type="match status" value="1"/>
</dbReference>
<feature type="domain" description="Dienelactone hydrolase" evidence="1">
    <location>
        <begin position="36"/>
        <end position="234"/>
    </location>
</feature>
<gene>
    <name evidence="2" type="ORF">KTAU_36910</name>
</gene>
<accession>A0A5J4KC98</accession>
<protein>
    <submittedName>
        <fullName evidence="2">Carboxymethylenebutenolidase</fullName>
    </submittedName>
</protein>